<comment type="caution">
    <text evidence="1">The sequence shown here is derived from an EMBL/GenBank/DDBJ whole genome shotgun (WGS) entry which is preliminary data.</text>
</comment>
<accession>A0A086QEJ7</accession>
<dbReference type="Proteomes" id="UP000028840">
    <property type="component" value="Unassembled WGS sequence"/>
</dbReference>
<reference evidence="1 2" key="1">
    <citation type="submission" date="2014-08" db="EMBL/GenBank/DDBJ databases">
        <authorList>
            <person name="Sibley D."/>
            <person name="Venepally P."/>
            <person name="Karamycheva S."/>
            <person name="Hadjithomas M."/>
            <person name="Khan A."/>
            <person name="Brunk B."/>
            <person name="Roos D."/>
            <person name="Caler E."/>
            <person name="Lorenzi H."/>
        </authorList>
    </citation>
    <scope>NUCLEOTIDE SEQUENCE [LARGE SCALE GENOMIC DNA]</scope>
    <source>
        <strain evidence="1 2">VAND</strain>
    </source>
</reference>
<reference evidence="1 2" key="2">
    <citation type="journal article" date="2015" name="Eukaryot. Cell">
        <title>Genetic mapping reveals that sinefungin resistance in Toxoplasma gondii is controlled by a putative amino acid transporter locus that can be used as a negative selectable marker.</title>
        <authorList>
            <person name="Behnke M.S."/>
            <person name="Khan A."/>
            <person name="Sibley L.D."/>
        </authorList>
    </citation>
    <scope>NUCLEOTIDE SEQUENCE [LARGE SCALE GENOMIC DNA]</scope>
    <source>
        <strain evidence="1 2">VAND</strain>
    </source>
</reference>
<sequence length="17" mass="1917">FGGVEQQFCFQKNASLN</sequence>
<proteinExistence type="predicted"/>
<evidence type="ECO:0000313" key="1">
    <source>
        <dbReference type="EMBL" id="KFH11029.1"/>
    </source>
</evidence>
<feature type="non-terminal residue" evidence="1">
    <location>
        <position position="1"/>
    </location>
</feature>
<protein>
    <submittedName>
        <fullName evidence="1">Uncharacterized protein</fullName>
    </submittedName>
</protein>
<dbReference type="VEuPathDB" id="ToxoDB:TGVAND_230840B"/>
<dbReference type="EMBL" id="AEYJ02000325">
    <property type="protein sequence ID" value="KFH11029.1"/>
    <property type="molecule type" value="Genomic_DNA"/>
</dbReference>
<dbReference type="AlphaFoldDB" id="A0A086QEJ7"/>
<gene>
    <name evidence="1" type="ORF">TGVAND_230840B</name>
</gene>
<evidence type="ECO:0000313" key="2">
    <source>
        <dbReference type="Proteomes" id="UP000028840"/>
    </source>
</evidence>
<name>A0A086QEJ7_TOXGO</name>
<organism evidence="1 2">
    <name type="scientific">Toxoplasma gondii VAND</name>
    <dbReference type="NCBI Taxonomy" id="933077"/>
    <lineage>
        <taxon>Eukaryota</taxon>
        <taxon>Sar</taxon>
        <taxon>Alveolata</taxon>
        <taxon>Apicomplexa</taxon>
        <taxon>Conoidasida</taxon>
        <taxon>Coccidia</taxon>
        <taxon>Eucoccidiorida</taxon>
        <taxon>Eimeriorina</taxon>
        <taxon>Sarcocystidae</taxon>
        <taxon>Toxoplasma</taxon>
    </lineage>
</organism>